<organism evidence="2 3">
    <name type="scientific">Actinidia rufa</name>
    <dbReference type="NCBI Taxonomy" id="165716"/>
    <lineage>
        <taxon>Eukaryota</taxon>
        <taxon>Viridiplantae</taxon>
        <taxon>Streptophyta</taxon>
        <taxon>Embryophyta</taxon>
        <taxon>Tracheophyta</taxon>
        <taxon>Spermatophyta</taxon>
        <taxon>Magnoliopsida</taxon>
        <taxon>eudicotyledons</taxon>
        <taxon>Gunneridae</taxon>
        <taxon>Pentapetalae</taxon>
        <taxon>asterids</taxon>
        <taxon>Ericales</taxon>
        <taxon>Actinidiaceae</taxon>
        <taxon>Actinidia</taxon>
    </lineage>
</organism>
<evidence type="ECO:0000313" key="2">
    <source>
        <dbReference type="EMBL" id="GFS28844.1"/>
    </source>
</evidence>
<evidence type="ECO:0000313" key="3">
    <source>
        <dbReference type="Proteomes" id="UP000585474"/>
    </source>
</evidence>
<reference evidence="3" key="1">
    <citation type="submission" date="2019-07" db="EMBL/GenBank/DDBJ databases">
        <title>De Novo Assembly of kiwifruit Actinidia rufa.</title>
        <authorList>
            <person name="Sugita-Konishi S."/>
            <person name="Sato K."/>
            <person name="Mori E."/>
            <person name="Abe Y."/>
            <person name="Kisaki G."/>
            <person name="Hamano K."/>
            <person name="Suezawa K."/>
            <person name="Otani M."/>
            <person name="Fukuda T."/>
            <person name="Manabe T."/>
            <person name="Gomi K."/>
            <person name="Tabuchi M."/>
            <person name="Akimitsu K."/>
            <person name="Kataoka I."/>
        </authorList>
    </citation>
    <scope>NUCLEOTIDE SEQUENCE [LARGE SCALE GENOMIC DNA]</scope>
    <source>
        <strain evidence="3">cv. Fuchu</strain>
    </source>
</reference>
<proteinExistence type="predicted"/>
<dbReference type="OrthoDB" id="1835608at2759"/>
<feature type="compositionally biased region" description="Polar residues" evidence="1">
    <location>
        <begin position="605"/>
        <end position="621"/>
    </location>
</feature>
<protein>
    <submittedName>
        <fullName evidence="2">Uncharacterized protein</fullName>
    </submittedName>
</protein>
<feature type="region of interest" description="Disordered" evidence="1">
    <location>
        <begin position="279"/>
        <end position="302"/>
    </location>
</feature>
<feature type="region of interest" description="Disordered" evidence="1">
    <location>
        <begin position="826"/>
        <end position="845"/>
    </location>
</feature>
<feature type="region of interest" description="Disordered" evidence="1">
    <location>
        <begin position="970"/>
        <end position="1003"/>
    </location>
</feature>
<dbReference type="EMBL" id="BJWL01000057">
    <property type="protein sequence ID" value="GFS28844.1"/>
    <property type="molecule type" value="Genomic_DNA"/>
</dbReference>
<dbReference type="Proteomes" id="UP000585474">
    <property type="component" value="Unassembled WGS sequence"/>
</dbReference>
<feature type="region of interest" description="Disordered" evidence="1">
    <location>
        <begin position="704"/>
        <end position="723"/>
    </location>
</feature>
<feature type="compositionally biased region" description="Basic residues" evidence="1">
    <location>
        <begin position="980"/>
        <end position="995"/>
    </location>
</feature>
<name>A0A7J0D7E2_9ERIC</name>
<keyword evidence="3" id="KW-1185">Reference proteome</keyword>
<gene>
    <name evidence="2" type="ORF">Acr_00g0004240</name>
</gene>
<comment type="caution">
    <text evidence="2">The sequence shown here is derived from an EMBL/GenBank/DDBJ whole genome shotgun (WGS) entry which is preliminary data.</text>
</comment>
<feature type="compositionally biased region" description="Basic and acidic residues" evidence="1">
    <location>
        <begin position="705"/>
        <end position="716"/>
    </location>
</feature>
<evidence type="ECO:0000256" key="1">
    <source>
        <dbReference type="SAM" id="MobiDB-lite"/>
    </source>
</evidence>
<feature type="region of interest" description="Disordered" evidence="1">
    <location>
        <begin position="602"/>
        <end position="621"/>
    </location>
</feature>
<sequence>MYDSTAIQQARIRLRRLRRRQSPRSLCQSRAKPEASLKQCSKTFYPSIEVKPLHLPVVCRTRFRRQVSVCHFTKELCPLVTLADNPLSIPRALSGRRGIKSCSLQSNPCSRSQSLVDLQVLVLPHLIIEVPPVRTPSQHQFAFDGYLTLTFSLTPPACRQTESRKKARGMLDPDKRAGPLSLNLSGYYWGLQRPLIFLPADVAGSNDYYFADRAWCVHVACNPRGGLMLIVKQGGYKEKEFLAYFFFDPQSGASPQPHASVMQKRRFGIDLPLNSVPTARCPEGSTKQQRKRPTRPKAAGGCSHEMTCEAAPQHFAIMREAHAGVAGGHCSGRVTENGPCFRILLRIDSRSGSRPLDQPFSTGSGCNIICDAVLPGMNVGKKDTIPWQQNSIKSNMGPFFSKDTFGSSYGIVSHAGAAGIRGGCEPSAALYRERLGFLFPSPDVGSTKYVELVPDAEEASCSKNMTPWSGREFFCAVDLSHRMSACRSGLERQNTIGSEVGQPTSMVMEIEDMSEVDWVYHFALIVRGSTTARCELHRAVLACCGVESLESKHFWGCAVRMDLIDQDLWSPYVSPISRPERGFDPSQLITRPGARVRVETEEEYNTVTDDTPNGESSSEDPLQQLDWLGTATVTPLIEKGLLRPAADLEFPVIAYRLYGSPVYQSVHSPTALAPQFEKGILVPAADWEFPIVAYYLNDFKRKNKKAEEGKSPEERKHPSKNCKRGMRQVTQRLIYLVGEPSGKCDYYVLYSKSKPSPPTTSLTLGGYSQDYHGYAEQDLKKQRKLGRSFDPSQLITPPGTKVRVQLKEGDDLPEINMISFGRQKLKPRRKKISQQELQDPSDKVDYHVPRPKESSAYLAAPVVTPAFLWPSTSEIGPTMQLLSDVTPGGLIDYSYVPPPESLEDSPPEDPDQKIHMMEIWRSRTMLICNKFPYETDHQAPWGYGLEVVTSTGVKIEPEVAEIGGMTRSGRCYTPEELESKRKKGKEKGSGRRGGKVGKVDPKPGDSLIKGSIQDIVDASSIEKPSSFPVCSCGSRMSGILYFDPGVALLSVAARLDSARSWGSLFLGGGDSPNPRSGFAVEGNEKLSPRLVGSRYRAPPFLFRLPLFLPSFNAFHPWPPSTLSKKARLSFLPPAHSTSVLELSKGSSDSPKHANTALWSSHRAVVDPLTIRAKWYTQSTSDMSSISITMDGYLGRVHIDTKPALLDCTEEFPPRPWGHILRTTCLFRVWNKLHILGRSNIRAADGSQPPRIPAAPAWDTIPYDEPKPPAALGLVGLFLCCLVEPSGQRAVGTELRGLQWGGGLRRGECYSSNFGVVVRASKEKKKLPDPERKKKSISSAPSVVSKVNSKPTLLHDRGMRLWEAPVSIMLLFSTFSKILNDTYSGGGFTGLVFTIYVSALGSPVEAEYDWRLPGSMLR</sequence>
<accession>A0A7J0D7E2</accession>